<evidence type="ECO:0000313" key="1">
    <source>
        <dbReference type="EMBL" id="TMS09827.1"/>
    </source>
</evidence>
<evidence type="ECO:0000313" key="2">
    <source>
        <dbReference type="Proteomes" id="UP000793456"/>
    </source>
</evidence>
<dbReference type="Proteomes" id="UP000793456">
    <property type="component" value="Chromosome XV"/>
</dbReference>
<reference evidence="1" key="1">
    <citation type="submission" date="2018-11" db="EMBL/GenBank/DDBJ databases">
        <title>The sequence and de novo assembly of Larimichthys crocea genome using PacBio and Hi-C technologies.</title>
        <authorList>
            <person name="Xu P."/>
            <person name="Chen B."/>
            <person name="Zhou Z."/>
            <person name="Ke Q."/>
            <person name="Wu Y."/>
            <person name="Bai H."/>
            <person name="Pu F."/>
        </authorList>
    </citation>
    <scope>NUCLEOTIDE SEQUENCE</scope>
    <source>
        <tissue evidence="1">Muscle</tissue>
    </source>
</reference>
<keyword evidence="2" id="KW-1185">Reference proteome</keyword>
<protein>
    <submittedName>
        <fullName evidence="1">Uncharacterized protein</fullName>
    </submittedName>
</protein>
<dbReference type="EMBL" id="CM011688">
    <property type="protein sequence ID" value="TMS09827.1"/>
    <property type="molecule type" value="Genomic_DNA"/>
</dbReference>
<sequence>MDSTVKNKLLTNEKAAKPTVPPPPPRVQTVSPSLPPFNSTKGFMLCFGKKKKRKKKKKCSSILSVAYISCHGTVSESLYAKKVDDELKTKRLFLGGTLCWTVEDGPASNKL</sequence>
<proteinExistence type="predicted"/>
<organism evidence="1 2">
    <name type="scientific">Larimichthys crocea</name>
    <name type="common">Large yellow croaker</name>
    <name type="synonym">Pseudosciaena crocea</name>
    <dbReference type="NCBI Taxonomy" id="215358"/>
    <lineage>
        <taxon>Eukaryota</taxon>
        <taxon>Metazoa</taxon>
        <taxon>Chordata</taxon>
        <taxon>Craniata</taxon>
        <taxon>Vertebrata</taxon>
        <taxon>Euteleostomi</taxon>
        <taxon>Actinopterygii</taxon>
        <taxon>Neopterygii</taxon>
        <taxon>Teleostei</taxon>
        <taxon>Neoteleostei</taxon>
        <taxon>Acanthomorphata</taxon>
        <taxon>Eupercaria</taxon>
        <taxon>Sciaenidae</taxon>
        <taxon>Larimichthys</taxon>
    </lineage>
</organism>
<name>A0ACD3QRY5_LARCR</name>
<gene>
    <name evidence="1" type="ORF">E3U43_002486</name>
</gene>
<comment type="caution">
    <text evidence="1">The sequence shown here is derived from an EMBL/GenBank/DDBJ whole genome shotgun (WGS) entry which is preliminary data.</text>
</comment>
<accession>A0ACD3QRY5</accession>